<accession>A0ABS4SAA7</accession>
<evidence type="ECO:0000313" key="1">
    <source>
        <dbReference type="EMBL" id="MBP2258447.1"/>
    </source>
</evidence>
<protein>
    <submittedName>
        <fullName evidence="1">Outer membrane lipoprotein-sorting protein</fullName>
    </submittedName>
</protein>
<keyword evidence="2" id="KW-1185">Reference proteome</keyword>
<sequence length="345" mass="39324">MMTACSETSDYSPEQMINNALDEKESESYVAEATSTIRENEDVVEAMKMKEWHSKDGKIRVEIENQNEEEKAISVNDGEKITTYEVEQNQAIVVDDEEILEFNQPSPKEQVDLILDMVRDTHQIEGKGEEEIAGRSAYHLVATPKKDDVLLGKQEIWIDKENWIVLKIVSSTGNQKTEIVYNNIDFDTSIPDEKFTLDLPDDVDIVNSDDLLKTEEVTLEEAKEGIGKPFLYFPEEDGVAISAIEMDELKGKLNRTEINIDYKKEDAPFLTLSVFESPEDTDEDLLLPDEEKVTIRNQDGTYTDSNDFRALFWQEDGLNYSLVIIDPSLTLEELQALTETMDTVK</sequence>
<dbReference type="InterPro" id="IPR052944">
    <property type="entry name" value="Sporulation_related"/>
</dbReference>
<dbReference type="RefSeq" id="WP_156947666.1">
    <property type="nucleotide sequence ID" value="NZ_JAGIKX010000026.1"/>
</dbReference>
<organism evidence="1 2">
    <name type="scientific">Virgibacillus alimentarius</name>
    <dbReference type="NCBI Taxonomy" id="698769"/>
    <lineage>
        <taxon>Bacteria</taxon>
        <taxon>Bacillati</taxon>
        <taxon>Bacillota</taxon>
        <taxon>Bacilli</taxon>
        <taxon>Bacillales</taxon>
        <taxon>Bacillaceae</taxon>
        <taxon>Virgibacillus</taxon>
    </lineage>
</organism>
<dbReference type="Proteomes" id="UP001519294">
    <property type="component" value="Unassembled WGS sequence"/>
</dbReference>
<dbReference type="EMBL" id="JAGIKX010000026">
    <property type="protein sequence ID" value="MBP2258447.1"/>
    <property type="molecule type" value="Genomic_DNA"/>
</dbReference>
<proteinExistence type="predicted"/>
<dbReference type="Gene3D" id="2.50.20.10">
    <property type="entry name" value="Lipoprotein localisation LolA/LolB/LppX"/>
    <property type="match status" value="1"/>
</dbReference>
<dbReference type="PANTHER" id="PTHR37507">
    <property type="entry name" value="SPORULATION PROTEIN YDCC"/>
    <property type="match status" value="1"/>
</dbReference>
<evidence type="ECO:0000313" key="2">
    <source>
        <dbReference type="Proteomes" id="UP001519294"/>
    </source>
</evidence>
<gene>
    <name evidence="1" type="ORF">J2Z81_002430</name>
</gene>
<name>A0ABS4SAA7_9BACI</name>
<reference evidence="1 2" key="1">
    <citation type="submission" date="2021-03" db="EMBL/GenBank/DDBJ databases">
        <title>Genomic Encyclopedia of Type Strains, Phase IV (KMG-IV): sequencing the most valuable type-strain genomes for metagenomic binning, comparative biology and taxonomic classification.</title>
        <authorList>
            <person name="Goeker M."/>
        </authorList>
    </citation>
    <scope>NUCLEOTIDE SEQUENCE [LARGE SCALE GENOMIC DNA]</scope>
    <source>
        <strain evidence="1 2">DSM 25790</strain>
    </source>
</reference>
<dbReference type="PANTHER" id="PTHR37507:SF2">
    <property type="entry name" value="SPORULATION PROTEIN YDCC"/>
    <property type="match status" value="1"/>
</dbReference>
<dbReference type="SUPFAM" id="SSF89392">
    <property type="entry name" value="Prokaryotic lipoproteins and lipoprotein localization factors"/>
    <property type="match status" value="1"/>
</dbReference>
<keyword evidence="1" id="KW-0449">Lipoprotein</keyword>
<dbReference type="InterPro" id="IPR029046">
    <property type="entry name" value="LolA/LolB/LppX"/>
</dbReference>
<comment type="caution">
    <text evidence="1">The sequence shown here is derived from an EMBL/GenBank/DDBJ whole genome shotgun (WGS) entry which is preliminary data.</text>
</comment>